<dbReference type="OrthoDB" id="371914at2157"/>
<dbReference type="GO" id="GO:0005886">
    <property type="term" value="C:plasma membrane"/>
    <property type="evidence" value="ECO:0007669"/>
    <property type="project" value="UniProtKB-SubCell"/>
</dbReference>
<evidence type="ECO:0000256" key="5">
    <source>
        <dbReference type="ARBA" id="ARBA00022692"/>
    </source>
</evidence>
<feature type="transmembrane region" description="Helical" evidence="10">
    <location>
        <begin position="171"/>
        <end position="190"/>
    </location>
</feature>
<keyword evidence="9 10" id="KW-0472">Membrane</keyword>
<reference evidence="15 17" key="2">
    <citation type="journal article" date="2016" name="Int. J. Syst. Evol. Microbiol.">
        <title>Pyrococcus kukulkanii sp. nov., a hyperthermophilic, piezophilic archaeon isolated from a deep-sea hydrothermal vent.</title>
        <authorList>
            <person name="Callac N."/>
            <person name="Oger P."/>
            <person name="Lesongeur F."/>
            <person name="Rattray J.E."/>
            <person name="Vannier P."/>
            <person name="Michoud G."/>
            <person name="Beauverger M."/>
            <person name="Gayet N."/>
            <person name="Rouxel O."/>
            <person name="Jebbar M."/>
            <person name="Godfroy A."/>
        </authorList>
    </citation>
    <scope>NUCLEOTIDE SEQUENCE [LARGE SCALE GENOMIC DNA]</scope>
    <source>
        <strain evidence="15 17">NCB100</strain>
    </source>
</reference>
<dbReference type="NCBIfam" id="TIGR00967">
    <property type="entry name" value="3a0501s007"/>
    <property type="match status" value="1"/>
</dbReference>
<evidence type="ECO:0000256" key="2">
    <source>
        <dbReference type="ARBA" id="ARBA00005751"/>
    </source>
</evidence>
<dbReference type="RefSeq" id="WP_068323268.1">
    <property type="nucleotide sequence ID" value="NZ_CP010835.1"/>
</dbReference>
<dbReference type="PRINTS" id="PR00303">
    <property type="entry name" value="SECYTRNLCASE"/>
</dbReference>
<feature type="domain" description="Translocon Sec61/SecY plug" evidence="14">
    <location>
        <begin position="38"/>
        <end position="71"/>
    </location>
</feature>
<dbReference type="Gene3D" id="1.10.3370.10">
    <property type="entry name" value="SecY subunit domain"/>
    <property type="match status" value="1"/>
</dbReference>
<accession>A0A127BAS2</accession>
<gene>
    <name evidence="10 16" type="primary">secY</name>
    <name evidence="16" type="ORF">P8X34_02875</name>
    <name evidence="15" type="ORF">TQ32_07975</name>
</gene>
<keyword evidence="8 10" id="KW-0811">Translocation</keyword>
<dbReference type="HAMAP" id="MF_01465">
    <property type="entry name" value="SecY"/>
    <property type="match status" value="1"/>
</dbReference>
<dbReference type="InterPro" id="IPR030659">
    <property type="entry name" value="SecY_CS"/>
</dbReference>
<comment type="similarity">
    <text evidence="2 10 13">Belongs to the SecY/SEC61-alpha family.</text>
</comment>
<dbReference type="GO" id="GO:0065002">
    <property type="term" value="P:intracellular protein transmembrane transport"/>
    <property type="evidence" value="ECO:0007669"/>
    <property type="project" value="UniProtKB-UniRule"/>
</dbReference>
<evidence type="ECO:0000256" key="8">
    <source>
        <dbReference type="ARBA" id="ARBA00023010"/>
    </source>
</evidence>
<dbReference type="InterPro" id="IPR026593">
    <property type="entry name" value="SecY"/>
</dbReference>
<keyword evidence="5 10" id="KW-0812">Transmembrane</keyword>
<dbReference type="InterPro" id="IPR019561">
    <property type="entry name" value="Translocon_Sec61/SecY_plug_dom"/>
</dbReference>
<keyword evidence="4 10" id="KW-1003">Cell membrane</keyword>
<name>A0A127BAS2_9EURY</name>
<organism evidence="15 17">
    <name type="scientific">Pyrococcus kukulkanii</name>
    <dbReference type="NCBI Taxonomy" id="1609559"/>
    <lineage>
        <taxon>Archaea</taxon>
        <taxon>Methanobacteriati</taxon>
        <taxon>Methanobacteriota</taxon>
        <taxon>Thermococci</taxon>
        <taxon>Thermococcales</taxon>
        <taxon>Thermococcaceae</taxon>
        <taxon>Pyrococcus</taxon>
    </lineage>
</organism>
<keyword evidence="18" id="KW-1185">Reference proteome</keyword>
<evidence type="ECO:0000256" key="7">
    <source>
        <dbReference type="ARBA" id="ARBA00022989"/>
    </source>
</evidence>
<feature type="transmembrane region" description="Helical" evidence="10">
    <location>
        <begin position="112"/>
        <end position="132"/>
    </location>
</feature>
<reference evidence="16 18" key="3">
    <citation type="submission" date="2023-03" db="EMBL/GenBank/DDBJ databases">
        <title>Speciation in Pyrococcus: adaptation to high temperature as a mechanism.</title>
        <authorList>
            <person name="Gu J."/>
        </authorList>
    </citation>
    <scope>NUCLEOTIDE SEQUENCE [LARGE SCALE GENOMIC DNA]</scope>
    <source>
        <strain evidence="16 18">LMOA34</strain>
    </source>
</reference>
<evidence type="ECO:0000256" key="11">
    <source>
        <dbReference type="RuleBase" id="RU000537"/>
    </source>
</evidence>
<evidence type="ECO:0000313" key="18">
    <source>
        <dbReference type="Proteomes" id="UP001571980"/>
    </source>
</evidence>
<keyword evidence="3 10" id="KW-0813">Transport</keyword>
<dbReference type="PROSITE" id="PS00756">
    <property type="entry name" value="SECY_2"/>
    <property type="match status" value="1"/>
</dbReference>
<feature type="transmembrane region" description="Helical" evidence="10">
    <location>
        <begin position="281"/>
        <end position="303"/>
    </location>
</feature>
<feature type="transmembrane region" description="Helical" evidence="10">
    <location>
        <begin position="71"/>
        <end position="92"/>
    </location>
</feature>
<dbReference type="EMBL" id="JARRIG010000001">
    <property type="protein sequence ID" value="MFA4803693.1"/>
    <property type="molecule type" value="Genomic_DNA"/>
</dbReference>
<evidence type="ECO:0000256" key="9">
    <source>
        <dbReference type="ARBA" id="ARBA00023136"/>
    </source>
</evidence>
<comment type="subcellular location">
    <subcellularLocation>
        <location evidence="10">Cell membrane</location>
        <topology evidence="10">Multi-pass membrane protein</topology>
    </subcellularLocation>
    <subcellularLocation>
        <location evidence="1">Endomembrane system</location>
        <topology evidence="1">Multi-pass membrane protein</topology>
    </subcellularLocation>
    <subcellularLocation>
        <location evidence="12">Membrane</location>
        <topology evidence="12">Multi-pass membrane protein</topology>
    </subcellularLocation>
</comment>
<evidence type="ECO:0000313" key="17">
    <source>
        <dbReference type="Proteomes" id="UP000070587"/>
    </source>
</evidence>
<dbReference type="AlphaFoldDB" id="A0A127BAS2"/>
<feature type="transmembrane region" description="Helical" evidence="10">
    <location>
        <begin position="144"/>
        <end position="164"/>
    </location>
</feature>
<dbReference type="KEGG" id="pyc:TQ32_07975"/>
<dbReference type="PANTHER" id="PTHR10906">
    <property type="entry name" value="SECY/SEC61-ALPHA FAMILY MEMBER"/>
    <property type="match status" value="1"/>
</dbReference>
<protein>
    <recommendedName>
        <fullName evidence="10 11">Protein translocase subunit SecY</fullName>
    </recommendedName>
    <alternativeName>
        <fullName evidence="10">Protein transport protein SEC61 subunit alpha homolog</fullName>
    </alternativeName>
</protein>
<dbReference type="PIRSF" id="PIRSF004557">
    <property type="entry name" value="SecY"/>
    <property type="match status" value="1"/>
</dbReference>
<evidence type="ECO:0000256" key="12">
    <source>
        <dbReference type="RuleBase" id="RU003484"/>
    </source>
</evidence>
<keyword evidence="6 10" id="KW-0653">Protein transport</keyword>
<evidence type="ECO:0000256" key="4">
    <source>
        <dbReference type="ARBA" id="ARBA00022475"/>
    </source>
</evidence>
<feature type="transmembrane region" description="Helical" evidence="10">
    <location>
        <begin position="241"/>
        <end position="260"/>
    </location>
</feature>
<dbReference type="PATRIC" id="fig|1609559.3.peg.1666"/>
<dbReference type="Proteomes" id="UP001571980">
    <property type="component" value="Unassembled WGS sequence"/>
</dbReference>
<dbReference type="GO" id="GO:0006605">
    <property type="term" value="P:protein targeting"/>
    <property type="evidence" value="ECO:0007669"/>
    <property type="project" value="UniProtKB-UniRule"/>
</dbReference>
<feature type="transmembrane region" description="Helical" evidence="10">
    <location>
        <begin position="405"/>
        <end position="423"/>
    </location>
</feature>
<dbReference type="EMBL" id="CP010835">
    <property type="protein sequence ID" value="AMM54424.1"/>
    <property type="molecule type" value="Genomic_DNA"/>
</dbReference>
<evidence type="ECO:0000256" key="1">
    <source>
        <dbReference type="ARBA" id="ARBA00004127"/>
    </source>
</evidence>
<dbReference type="NCBIfam" id="NF006341">
    <property type="entry name" value="PRK08568.1-5"/>
    <property type="match status" value="1"/>
</dbReference>
<dbReference type="STRING" id="1609559.TQ32_07975"/>
<feature type="transmembrane region" description="Helical" evidence="10">
    <location>
        <begin position="30"/>
        <end position="51"/>
    </location>
</feature>
<comment type="function">
    <text evidence="10 11">The central subunit of the protein translocation channel SecYEG. Consists of two halves formed by TMs 1-5 and 6-10. These two domains form a lateral gate at the front which open onto the bilayer between TMs 2 and 7, and are clamped together by SecE at the back. The channel is closed by both a pore ring composed of hydrophobic SecY resides and a short helix (helix 2A) on the extracellular side of the membrane which forms a plug. The plug probably moves laterally to allow the channel to open. The ring and the pore may move independently.</text>
</comment>
<evidence type="ECO:0000256" key="6">
    <source>
        <dbReference type="ARBA" id="ARBA00022927"/>
    </source>
</evidence>
<keyword evidence="7 10" id="KW-1133">Transmembrane helix</keyword>
<evidence type="ECO:0000313" key="15">
    <source>
        <dbReference type="EMBL" id="AMM54424.1"/>
    </source>
</evidence>
<feature type="transmembrane region" description="Helical" evidence="10">
    <location>
        <begin position="348"/>
        <end position="367"/>
    </location>
</feature>
<dbReference type="InterPro" id="IPR002208">
    <property type="entry name" value="SecY/SEC61-alpha"/>
</dbReference>
<sequence length="468" mass="52368">MGAREVIYALEKWFPEVERPKRHVPLKEKFMWTGLALILYYVLAEIPVYGIPKQIQDYFQFLRVVLAGRNGSLLTLGIGPIVTAGIILQLLVGSEIIKLDLANPEDRRFYQALQRVFSVFMCFFEATIWVLGGAFGRVGIDVTHAIAVLMILQLAMGGIILIVLDELVSKWGIGSGISLFIAAGVSQRILTRSLNPLTDPNIIDPLTGKPAIVGAIPYFIQHILKGDLWGAIYRGGTAPDMLAVIATIIVFLVVVYFESMRVEIPLGYRGVTIRGRYPIRFLYVSNIPIILTFALYANIQLWARLLDRFGHPWLGKFDPATGNPIGGFVLYVIPPRNIFTVIDNPVRAIVYLIMTVIFSLLFGFLWVELTGLDAKSIARQLQRAGLQIPGFRRDPRTLERVLQKYIPYVTFWGSLTVALIAVLADFLGALGTGTGILLTVGIIYRFYEEIAREQISEMFPALRRFFAS</sequence>
<dbReference type="SUPFAM" id="SSF103491">
    <property type="entry name" value="Preprotein translocase SecY subunit"/>
    <property type="match status" value="1"/>
</dbReference>
<dbReference type="GeneID" id="28491765"/>
<evidence type="ECO:0000256" key="3">
    <source>
        <dbReference type="ARBA" id="ARBA00022448"/>
    </source>
</evidence>
<evidence type="ECO:0000313" key="16">
    <source>
        <dbReference type="EMBL" id="MFA4803693.1"/>
    </source>
</evidence>
<reference evidence="17" key="1">
    <citation type="submission" date="2015-02" db="EMBL/GenBank/DDBJ databases">
        <title>Pyrococcus kukulkanii sp. nov., a novel hyperthermophilic archaeon isolated from a deep-sea hydrothermal vent at the Guaymas Basin.</title>
        <authorList>
            <person name="Oger P.M."/>
            <person name="Callac N."/>
            <person name="Jebbar M."/>
            <person name="Godfroy A."/>
        </authorList>
    </citation>
    <scope>NUCLEOTIDE SEQUENCE [LARGE SCALE GENOMIC DNA]</scope>
    <source>
        <strain evidence="17">NCB100</strain>
    </source>
</reference>
<dbReference type="InterPro" id="IPR023201">
    <property type="entry name" value="SecY_dom_sf"/>
</dbReference>
<dbReference type="PROSITE" id="PS00755">
    <property type="entry name" value="SECY_1"/>
    <property type="match status" value="1"/>
</dbReference>
<feature type="transmembrane region" description="Helical" evidence="10">
    <location>
        <begin position="429"/>
        <end position="447"/>
    </location>
</feature>
<dbReference type="Pfam" id="PF10559">
    <property type="entry name" value="Plug_translocon"/>
    <property type="match status" value="1"/>
</dbReference>
<proteinExistence type="inferred from homology"/>
<dbReference type="Proteomes" id="UP000070587">
    <property type="component" value="Chromosome"/>
</dbReference>
<dbReference type="GO" id="GO:0012505">
    <property type="term" value="C:endomembrane system"/>
    <property type="evidence" value="ECO:0007669"/>
    <property type="project" value="UniProtKB-SubCell"/>
</dbReference>
<evidence type="ECO:0000256" key="13">
    <source>
        <dbReference type="RuleBase" id="RU004349"/>
    </source>
</evidence>
<evidence type="ECO:0000259" key="14">
    <source>
        <dbReference type="Pfam" id="PF10559"/>
    </source>
</evidence>
<dbReference type="Pfam" id="PF00344">
    <property type="entry name" value="SecY"/>
    <property type="match status" value="1"/>
</dbReference>
<evidence type="ECO:0000256" key="10">
    <source>
        <dbReference type="HAMAP-Rule" id="MF_01465"/>
    </source>
</evidence>
<comment type="subunit">
    <text evidence="10">Component of the Sec protein translocase complex. Heterotrimer consisting of alpha (SecY), beta (SecG) and gamma (SecE) subunits. The heterotrimers can form oligomers, although 1 heterotrimer is thought to be able to translocate proteins. Interacts with the ribosome. May interact with SecDF, and other proteins may be involved.</text>
</comment>